<sequence>MNGTENHIHILIHLHPSVSLANLIKDIKLASSDFIKRENLFPKFTGW</sequence>
<protein>
    <recommendedName>
        <fullName evidence="1">Transposase IS200-like domain-containing protein</fullName>
    </recommendedName>
</protein>
<keyword evidence="3" id="KW-1185">Reference proteome</keyword>
<dbReference type="GO" id="GO:0003677">
    <property type="term" value="F:DNA binding"/>
    <property type="evidence" value="ECO:0007669"/>
    <property type="project" value="InterPro"/>
</dbReference>
<name>A0A2N0VI62_9BACT</name>
<comment type="caution">
    <text evidence="2">The sequence shown here is derived from an EMBL/GenBank/DDBJ whole genome shotgun (WGS) entry which is preliminary data.</text>
</comment>
<reference evidence="2 3" key="1">
    <citation type="submission" date="2017-11" db="EMBL/GenBank/DDBJ databases">
        <title>Rhodohalobacter 15182 sp. nov., isolated from a salt lake.</title>
        <authorList>
            <person name="Han S."/>
        </authorList>
    </citation>
    <scope>NUCLEOTIDE SEQUENCE [LARGE SCALE GENOMIC DNA]</scope>
    <source>
        <strain evidence="2 3">15182</strain>
    </source>
</reference>
<gene>
    <name evidence="2" type="ORF">CWD77_07680</name>
</gene>
<dbReference type="Gene3D" id="3.30.70.1290">
    <property type="entry name" value="Transposase IS200-like"/>
    <property type="match status" value="1"/>
</dbReference>
<evidence type="ECO:0000313" key="2">
    <source>
        <dbReference type="EMBL" id="PKD43881.1"/>
    </source>
</evidence>
<proteinExistence type="predicted"/>
<dbReference type="AlphaFoldDB" id="A0A2N0VI62"/>
<dbReference type="SUPFAM" id="SSF143422">
    <property type="entry name" value="Transposase IS200-like"/>
    <property type="match status" value="1"/>
</dbReference>
<dbReference type="GO" id="GO:0006313">
    <property type="term" value="P:DNA transposition"/>
    <property type="evidence" value="ECO:0007669"/>
    <property type="project" value="InterPro"/>
</dbReference>
<accession>A0A2N0VI62</accession>
<dbReference type="EMBL" id="PISP01000002">
    <property type="protein sequence ID" value="PKD43881.1"/>
    <property type="molecule type" value="Genomic_DNA"/>
</dbReference>
<feature type="domain" description="Transposase IS200-like" evidence="1">
    <location>
        <begin position="1"/>
        <end position="39"/>
    </location>
</feature>
<dbReference type="Pfam" id="PF01797">
    <property type="entry name" value="Y1_Tnp"/>
    <property type="match status" value="1"/>
</dbReference>
<dbReference type="GO" id="GO:0004803">
    <property type="term" value="F:transposase activity"/>
    <property type="evidence" value="ECO:0007669"/>
    <property type="project" value="InterPro"/>
</dbReference>
<dbReference type="InterPro" id="IPR002686">
    <property type="entry name" value="Transposase_17"/>
</dbReference>
<evidence type="ECO:0000313" key="3">
    <source>
        <dbReference type="Proteomes" id="UP000233398"/>
    </source>
</evidence>
<evidence type="ECO:0000259" key="1">
    <source>
        <dbReference type="Pfam" id="PF01797"/>
    </source>
</evidence>
<dbReference type="Proteomes" id="UP000233398">
    <property type="component" value="Unassembled WGS sequence"/>
</dbReference>
<dbReference type="OrthoDB" id="9797997at2"/>
<organism evidence="2 3">
    <name type="scientific">Rhodohalobacter barkolensis</name>
    <dbReference type="NCBI Taxonomy" id="2053187"/>
    <lineage>
        <taxon>Bacteria</taxon>
        <taxon>Pseudomonadati</taxon>
        <taxon>Balneolota</taxon>
        <taxon>Balneolia</taxon>
        <taxon>Balneolales</taxon>
        <taxon>Balneolaceae</taxon>
        <taxon>Rhodohalobacter</taxon>
    </lineage>
</organism>
<dbReference type="InterPro" id="IPR036515">
    <property type="entry name" value="Transposase_17_sf"/>
</dbReference>